<keyword evidence="15" id="KW-0325">Glycoprotein</keyword>
<keyword evidence="12 19" id="KW-0472">Membrane</keyword>
<dbReference type="Pfam" id="PF00057">
    <property type="entry name" value="Ldl_recept_a"/>
    <property type="match status" value="8"/>
</dbReference>
<feature type="disulfide bond" evidence="16">
    <location>
        <begin position="255"/>
        <end position="270"/>
    </location>
</feature>
<dbReference type="SMART" id="SM00192">
    <property type="entry name" value="LDLa"/>
    <property type="match status" value="8"/>
</dbReference>
<dbReference type="FunFam" id="4.10.400.10:FF:000015">
    <property type="entry name" value="Low-density lipoprotein receptor-related protein 1"/>
    <property type="match status" value="1"/>
</dbReference>
<keyword evidence="3" id="KW-1003">Cell membrane</keyword>
<dbReference type="PANTHER" id="PTHR22722:SF14">
    <property type="entry name" value="MEGALIN, ISOFORM A"/>
    <property type="match status" value="1"/>
</dbReference>
<dbReference type="FunFam" id="2.10.25.10:FF:000009">
    <property type="entry name" value="Low-density lipoprotein receptor isoform 1"/>
    <property type="match status" value="1"/>
</dbReference>
<comment type="subcellular location">
    <subcellularLocation>
        <location evidence="1">Cell membrane</location>
        <topology evidence="1">Single-pass type I membrane protein</topology>
    </subcellularLocation>
    <subcellularLocation>
        <location evidence="2">Secreted</location>
    </subcellularLocation>
</comment>
<dbReference type="Pfam" id="PF14670">
    <property type="entry name" value="FXa_inhibition"/>
    <property type="match status" value="2"/>
</dbReference>
<dbReference type="PRINTS" id="PR00261">
    <property type="entry name" value="LDLRECEPTOR"/>
</dbReference>
<dbReference type="GO" id="GO:0005576">
    <property type="term" value="C:extracellular region"/>
    <property type="evidence" value="ECO:0007669"/>
    <property type="project" value="UniProtKB-SubCell"/>
</dbReference>
<keyword evidence="13 16" id="KW-1015">Disulfide bond</keyword>
<sequence>MGMYENACIDIQSLSMEKIECSTGTVVFVEQDNMACSWIICLVALAVTAEATLYDDDYDTYTKAYDYKNAESRTCTQSEFRCKTGRCIPLSWHCDNEKDCPDGSDEEPGTCTMQRRCPEHKFVCTTGQCIPISWKCDDVADCLDGSDEHQCEVKSCGPEEFTCRGRDGECVPLTWMCDDNADCSDGSDEKACNETCRSDEFTCGNGKCIQLRWVCDGDDDCGDDSDEVKCPAPTCHPQTHFSCGNGHCISAWWRCDGTEDCPDGTDEVGCTATPKVRSPCISSEFECKDRMTCVHKAWVCDGDRDCPDGGDEDPQLCRGNVTCRLDQFQCKDHSCIPGALYCNGDKDCPDGSDELNCTVTKTVCDKKTEFDCGGGMCIPLSKVCDKHPDCPKFEDEPRDRCGENECAKNNGGCTQRCVDTPVGYYCDCDKGYKLVDNRTCEDVDECSDPGACSQMCINEKGTFKCECHAGYARDPRDRTRCKATEGHPSLLFARRFDIRKISLDHHEMVAIVNDTKSATALDYVFRTGMIFWSDVTDEKIYKAPIDEGTQRTVVIGDQLITSDGLAVDWIYNHLYWTDTGKNHIELSDLQGNMRKILIRDQLEEPRAIALNPLDGWMYWTDWGQVPKIERAGMDGSHRQTIVSYDVKWPNGLTLDLVRKRVYWVDAKMNMISSCNYDGTGRRVILYSTDVLRHPFSITTFEDWVYWTDWDKAAVYRANKFNGKDIEAITPTHNLQNPMVIHVYHPYRQPDGINHCAAVNGHCSHLCLPAPRITAHAPRVSCACPNGLRLLPDNQMCVEDNAIKPDVEVHNKPTIGSNETIVIEEKPVTSECITILNASDNWESLTLMVNYKREGLGLLLKLGRGLLKSEDTTEAPEETEEPTTGTVEPETEPMKAYWETDKRDLGKRNQPFIDLFLKGDALDRIPDVTEEPVKESHYNFEKISLIHLPDALKHLNIEGVPETPKTGTGISSSGRDAGMVAGVVVAVISGIIILGALIAVVMYRHFVHRNVTSMNFDNPVYRKTTEDQFALEKNGYAPGSKLYPSTVGEEAQEPLNTPGTNDFV</sequence>
<dbReference type="FunFam" id="2.120.10.30:FF:000008">
    <property type="entry name" value="Low-density lipoprotein receptor-related protein 4"/>
    <property type="match status" value="1"/>
</dbReference>
<feature type="repeat" description="LDL-receptor class B" evidence="17">
    <location>
        <begin position="615"/>
        <end position="658"/>
    </location>
</feature>
<evidence type="ECO:0000256" key="14">
    <source>
        <dbReference type="ARBA" id="ARBA00023170"/>
    </source>
</evidence>
<comment type="caution">
    <text evidence="21">The sequence shown here is derived from an EMBL/GenBank/DDBJ whole genome shotgun (WGS) entry which is preliminary data.</text>
</comment>
<evidence type="ECO:0000256" key="4">
    <source>
        <dbReference type="ARBA" id="ARBA00022525"/>
    </source>
</evidence>
<dbReference type="SUPFAM" id="SSF57424">
    <property type="entry name" value="LDL receptor-like module"/>
    <property type="match status" value="8"/>
</dbReference>
<dbReference type="GO" id="GO:0006898">
    <property type="term" value="P:receptor-mediated endocytosis"/>
    <property type="evidence" value="ECO:0007669"/>
    <property type="project" value="TreeGrafter"/>
</dbReference>
<evidence type="ECO:0000256" key="10">
    <source>
        <dbReference type="ARBA" id="ARBA00022837"/>
    </source>
</evidence>
<evidence type="ECO:0000256" key="18">
    <source>
        <dbReference type="SAM" id="MobiDB-lite"/>
    </source>
</evidence>
<feature type="disulfide bond" evidence="16">
    <location>
        <begin position="330"/>
        <end position="348"/>
    </location>
</feature>
<organism evidence="21 22">
    <name type="scientific">Spodoptera exigua</name>
    <name type="common">Beet armyworm</name>
    <name type="synonym">Noctua fulgens</name>
    <dbReference type="NCBI Taxonomy" id="7107"/>
    <lineage>
        <taxon>Eukaryota</taxon>
        <taxon>Metazoa</taxon>
        <taxon>Ecdysozoa</taxon>
        <taxon>Arthropoda</taxon>
        <taxon>Hexapoda</taxon>
        <taxon>Insecta</taxon>
        <taxon>Pterygota</taxon>
        <taxon>Neoptera</taxon>
        <taxon>Endopterygota</taxon>
        <taxon>Lepidoptera</taxon>
        <taxon>Glossata</taxon>
        <taxon>Ditrysia</taxon>
        <taxon>Noctuoidea</taxon>
        <taxon>Noctuidae</taxon>
        <taxon>Amphipyrinae</taxon>
        <taxon>Spodoptera</taxon>
    </lineage>
</organism>
<evidence type="ECO:0000256" key="3">
    <source>
        <dbReference type="ARBA" id="ARBA00022475"/>
    </source>
</evidence>
<evidence type="ECO:0000256" key="15">
    <source>
        <dbReference type="ARBA" id="ARBA00023180"/>
    </source>
</evidence>
<dbReference type="InterPro" id="IPR051221">
    <property type="entry name" value="LDLR-related"/>
</dbReference>
<dbReference type="InterPro" id="IPR000033">
    <property type="entry name" value="LDLR_classB_rpt"/>
</dbReference>
<accession>A0A835GD72</accession>
<feature type="disulfide bond" evidence="16">
    <location>
        <begin position="75"/>
        <end position="87"/>
    </location>
</feature>
<keyword evidence="9" id="KW-0677">Repeat</keyword>
<dbReference type="PROSITE" id="PS50068">
    <property type="entry name" value="LDLRA_2"/>
    <property type="match status" value="8"/>
</dbReference>
<dbReference type="FunFam" id="4.10.400.10:FF:000011">
    <property type="entry name" value="Low-density lipoprotein receptor-related protein 1"/>
    <property type="match status" value="1"/>
</dbReference>
<dbReference type="AlphaFoldDB" id="A0A835GD72"/>
<dbReference type="InterPro" id="IPR018097">
    <property type="entry name" value="EGF_Ca-bd_CS"/>
</dbReference>
<evidence type="ECO:0000256" key="9">
    <source>
        <dbReference type="ARBA" id="ARBA00022737"/>
    </source>
</evidence>
<keyword evidence="10" id="KW-0106">Calcium</keyword>
<dbReference type="SMART" id="SM00179">
    <property type="entry name" value="EGF_CA"/>
    <property type="match status" value="2"/>
</dbReference>
<feature type="disulfide bond" evidence="16">
    <location>
        <begin position="82"/>
        <end position="100"/>
    </location>
</feature>
<dbReference type="InterPro" id="IPR036055">
    <property type="entry name" value="LDL_receptor-like_sf"/>
</dbReference>
<dbReference type="InterPro" id="IPR000742">
    <property type="entry name" value="EGF"/>
</dbReference>
<dbReference type="PROSITE" id="PS51120">
    <property type="entry name" value="LDLRB"/>
    <property type="match status" value="4"/>
</dbReference>
<dbReference type="InterPro" id="IPR023415">
    <property type="entry name" value="LDLR_class-A_CS"/>
</dbReference>
<dbReference type="PROSITE" id="PS01187">
    <property type="entry name" value="EGF_CA"/>
    <property type="match status" value="1"/>
</dbReference>
<dbReference type="PANTHER" id="PTHR22722">
    <property type="entry name" value="LOW-DENSITY LIPOPROTEIN RECEPTOR-RELATED PROTEIN 2-RELATED"/>
    <property type="match status" value="1"/>
</dbReference>
<dbReference type="InterPro" id="IPR002172">
    <property type="entry name" value="LDrepeatLR_classA_rpt"/>
</dbReference>
<feature type="disulfide bond" evidence="16">
    <location>
        <begin position="117"/>
        <end position="129"/>
    </location>
</feature>
<dbReference type="InterPro" id="IPR049883">
    <property type="entry name" value="NOTCH1_EGF-like"/>
</dbReference>
<dbReference type="Gene3D" id="2.10.25.10">
    <property type="entry name" value="Laminin"/>
    <property type="match status" value="3"/>
</dbReference>
<feature type="disulfide bond" evidence="16">
    <location>
        <begin position="124"/>
        <end position="142"/>
    </location>
</feature>
<dbReference type="GO" id="GO:0043235">
    <property type="term" value="C:receptor complex"/>
    <property type="evidence" value="ECO:0007669"/>
    <property type="project" value="TreeGrafter"/>
</dbReference>
<feature type="disulfide bond" evidence="16">
    <location>
        <begin position="372"/>
        <end position="390"/>
    </location>
</feature>
<feature type="repeat" description="LDL-receptor class B" evidence="17">
    <location>
        <begin position="572"/>
        <end position="614"/>
    </location>
</feature>
<keyword evidence="6" id="KW-0254">Endocytosis</keyword>
<dbReference type="SMART" id="SM00181">
    <property type="entry name" value="EGF"/>
    <property type="match status" value="6"/>
</dbReference>
<comment type="caution">
    <text evidence="16">Lacks conserved residue(s) required for the propagation of feature annotation.</text>
</comment>
<dbReference type="SUPFAM" id="SSF63825">
    <property type="entry name" value="YWTD domain"/>
    <property type="match status" value="1"/>
</dbReference>
<evidence type="ECO:0000259" key="20">
    <source>
        <dbReference type="PROSITE" id="PS01186"/>
    </source>
</evidence>
<feature type="compositionally biased region" description="Acidic residues" evidence="18">
    <location>
        <begin position="871"/>
        <end position="880"/>
    </location>
</feature>
<dbReference type="SUPFAM" id="SSF57196">
    <property type="entry name" value="EGF/Laminin"/>
    <property type="match status" value="3"/>
</dbReference>
<keyword evidence="14" id="KW-0675">Receptor</keyword>
<feature type="disulfide bond" evidence="16">
    <location>
        <begin position="323"/>
        <end position="335"/>
    </location>
</feature>
<feature type="repeat" description="LDL-receptor class B" evidence="17">
    <location>
        <begin position="659"/>
        <end position="703"/>
    </location>
</feature>
<dbReference type="FunFam" id="4.10.400.10:FF:000030">
    <property type="entry name" value="Sortilin related receptor 1"/>
    <property type="match status" value="1"/>
</dbReference>
<feature type="region of interest" description="Disordered" evidence="18">
    <location>
        <begin position="1044"/>
        <end position="1063"/>
    </location>
</feature>
<feature type="compositionally biased region" description="Polar residues" evidence="18">
    <location>
        <begin position="1053"/>
        <end position="1063"/>
    </location>
</feature>
<dbReference type="InterPro" id="IPR001881">
    <property type="entry name" value="EGF-like_Ca-bd_dom"/>
</dbReference>
<feature type="disulfide bond" evidence="16">
    <location>
        <begin position="215"/>
        <end position="230"/>
    </location>
</feature>
<feature type="disulfide bond" evidence="16">
    <location>
        <begin position="196"/>
        <end position="208"/>
    </location>
</feature>
<evidence type="ECO:0000256" key="2">
    <source>
        <dbReference type="ARBA" id="ARBA00004613"/>
    </source>
</evidence>
<dbReference type="GO" id="GO:0005509">
    <property type="term" value="F:calcium ion binding"/>
    <property type="evidence" value="ECO:0007669"/>
    <property type="project" value="InterPro"/>
</dbReference>
<dbReference type="Pfam" id="PF07645">
    <property type="entry name" value="EGF_CA"/>
    <property type="match status" value="1"/>
</dbReference>
<proteinExistence type="predicted"/>
<keyword evidence="5" id="KW-0245">EGF-like domain</keyword>
<evidence type="ECO:0000256" key="8">
    <source>
        <dbReference type="ARBA" id="ARBA00022729"/>
    </source>
</evidence>
<dbReference type="EMBL" id="JACKWZ010000187">
    <property type="protein sequence ID" value="KAF9412483.1"/>
    <property type="molecule type" value="Genomic_DNA"/>
</dbReference>
<evidence type="ECO:0000256" key="5">
    <source>
        <dbReference type="ARBA" id="ARBA00022536"/>
    </source>
</evidence>
<keyword evidence="8" id="KW-0732">Signal</keyword>
<gene>
    <name evidence="21" type="ORF">HW555_009007</name>
</gene>
<feature type="disulfide bond" evidence="16">
    <location>
        <begin position="177"/>
        <end position="192"/>
    </location>
</feature>
<evidence type="ECO:0000313" key="22">
    <source>
        <dbReference type="Proteomes" id="UP000648187"/>
    </source>
</evidence>
<evidence type="ECO:0000313" key="21">
    <source>
        <dbReference type="EMBL" id="KAF9412483.1"/>
    </source>
</evidence>
<dbReference type="Gene3D" id="2.120.10.30">
    <property type="entry name" value="TolB, C-terminal domain"/>
    <property type="match status" value="1"/>
</dbReference>
<evidence type="ECO:0000256" key="17">
    <source>
        <dbReference type="PROSITE-ProRule" id="PRU00461"/>
    </source>
</evidence>
<dbReference type="Gene3D" id="4.10.400.10">
    <property type="entry name" value="Low-density Lipoprotein Receptor"/>
    <property type="match status" value="8"/>
</dbReference>
<feature type="disulfide bond" evidence="16">
    <location>
        <begin position="203"/>
        <end position="221"/>
    </location>
</feature>
<dbReference type="PROSITE" id="PS01186">
    <property type="entry name" value="EGF_2"/>
    <property type="match status" value="1"/>
</dbReference>
<dbReference type="PROSITE" id="PS01209">
    <property type="entry name" value="LDLRA_1"/>
    <property type="match status" value="5"/>
</dbReference>
<feature type="disulfide bond" evidence="16">
    <location>
        <begin position="342"/>
        <end position="357"/>
    </location>
</feature>
<evidence type="ECO:0000256" key="6">
    <source>
        <dbReference type="ARBA" id="ARBA00022583"/>
    </source>
</evidence>
<feature type="repeat" description="LDL-receptor class B" evidence="17">
    <location>
        <begin position="528"/>
        <end position="571"/>
    </location>
</feature>
<name>A0A835GD72_SPOEX</name>
<keyword evidence="22" id="KW-1185">Reference proteome</keyword>
<dbReference type="FunFam" id="4.10.400.10:FF:000113">
    <property type="entry name" value="Low-density lipoprotein receptor-related protein 8"/>
    <property type="match status" value="2"/>
</dbReference>
<feature type="region of interest" description="Disordered" evidence="18">
    <location>
        <begin position="868"/>
        <end position="890"/>
    </location>
</feature>
<evidence type="ECO:0000256" key="19">
    <source>
        <dbReference type="SAM" id="Phobius"/>
    </source>
</evidence>
<evidence type="ECO:0000256" key="11">
    <source>
        <dbReference type="ARBA" id="ARBA00022989"/>
    </source>
</evidence>
<evidence type="ECO:0000256" key="7">
    <source>
        <dbReference type="ARBA" id="ARBA00022692"/>
    </source>
</evidence>
<keyword evidence="7 19" id="KW-0812">Transmembrane</keyword>
<evidence type="ECO:0000256" key="16">
    <source>
        <dbReference type="PROSITE-ProRule" id="PRU00124"/>
    </source>
</evidence>
<dbReference type="InterPro" id="IPR011042">
    <property type="entry name" value="6-blade_b-propeller_TolB-like"/>
</dbReference>
<dbReference type="FunFam" id="4.10.400.10:FF:000105">
    <property type="entry name" value="Lipophorin receptor 1, isoform K"/>
    <property type="match status" value="1"/>
</dbReference>
<keyword evidence="11 19" id="KW-1133">Transmembrane helix</keyword>
<dbReference type="Proteomes" id="UP000648187">
    <property type="component" value="Unassembled WGS sequence"/>
</dbReference>
<dbReference type="CDD" id="cd00112">
    <property type="entry name" value="LDLa"/>
    <property type="match status" value="7"/>
</dbReference>
<feature type="disulfide bond" evidence="16">
    <location>
        <begin position="136"/>
        <end position="151"/>
    </location>
</feature>
<dbReference type="GO" id="GO:0042562">
    <property type="term" value="F:hormone binding"/>
    <property type="evidence" value="ECO:0007669"/>
    <property type="project" value="TreeGrafter"/>
</dbReference>
<dbReference type="GO" id="GO:0016324">
    <property type="term" value="C:apical plasma membrane"/>
    <property type="evidence" value="ECO:0007669"/>
    <property type="project" value="TreeGrafter"/>
</dbReference>
<evidence type="ECO:0000256" key="1">
    <source>
        <dbReference type="ARBA" id="ARBA00004251"/>
    </source>
</evidence>
<dbReference type="Pfam" id="PF00058">
    <property type="entry name" value="Ldl_recept_b"/>
    <property type="match status" value="3"/>
</dbReference>
<evidence type="ECO:0000256" key="12">
    <source>
        <dbReference type="ARBA" id="ARBA00023136"/>
    </source>
</evidence>
<reference evidence="21" key="1">
    <citation type="submission" date="2020-08" db="EMBL/GenBank/DDBJ databases">
        <title>Spodoptera exigua strain:BAW_Kor-Di-RS1 Genome sequencing and assembly.</title>
        <authorList>
            <person name="Kim J."/>
            <person name="Nam H.Y."/>
            <person name="Kwon M."/>
            <person name="Choi J.H."/>
            <person name="Cho S.R."/>
            <person name="Kim G.-H."/>
        </authorList>
    </citation>
    <scope>NUCLEOTIDE SEQUENCE</scope>
    <source>
        <strain evidence="21">BAW_Kor-Di-RS1</strain>
        <tissue evidence="21">Whole-body</tissue>
    </source>
</reference>
<dbReference type="FunFam" id="4.10.400.10:FF:000034">
    <property type="entry name" value="Low-density lipoprotein receptor-related protein 2"/>
    <property type="match status" value="1"/>
</dbReference>
<feature type="disulfide bond" evidence="16">
    <location>
        <begin position="243"/>
        <end position="261"/>
    </location>
</feature>
<keyword evidence="4" id="KW-0964">Secreted</keyword>
<dbReference type="CDD" id="cd00054">
    <property type="entry name" value="EGF_CA"/>
    <property type="match status" value="2"/>
</dbReference>
<evidence type="ECO:0000256" key="13">
    <source>
        <dbReference type="ARBA" id="ARBA00023157"/>
    </source>
</evidence>
<feature type="domain" description="EGF-like" evidence="20">
    <location>
        <begin position="426"/>
        <end position="440"/>
    </location>
</feature>
<feature type="transmembrane region" description="Helical" evidence="19">
    <location>
        <begin position="978"/>
        <end position="1002"/>
    </location>
</feature>
<dbReference type="SMART" id="SM00135">
    <property type="entry name" value="LY"/>
    <property type="match status" value="5"/>
</dbReference>
<protein>
    <recommendedName>
        <fullName evidence="20">EGF-like domain-containing protein</fullName>
    </recommendedName>
</protein>